<proteinExistence type="predicted"/>
<evidence type="ECO:0000313" key="2">
    <source>
        <dbReference type="Proteomes" id="UP001183390"/>
    </source>
</evidence>
<dbReference type="Proteomes" id="UP001183390">
    <property type="component" value="Unassembled WGS sequence"/>
</dbReference>
<protein>
    <submittedName>
        <fullName evidence="1">DUF429 domain-containing protein</fullName>
    </submittedName>
</protein>
<keyword evidence="2" id="KW-1185">Reference proteome</keyword>
<reference evidence="2" key="1">
    <citation type="submission" date="2023-07" db="EMBL/GenBank/DDBJ databases">
        <title>30 novel species of actinomycetes from the DSMZ collection.</title>
        <authorList>
            <person name="Nouioui I."/>
        </authorList>
    </citation>
    <scope>NUCLEOTIDE SEQUENCE [LARGE SCALE GENOMIC DNA]</scope>
    <source>
        <strain evidence="2">DSM 44743</strain>
    </source>
</reference>
<dbReference type="RefSeq" id="WP_311513961.1">
    <property type="nucleotide sequence ID" value="NZ_JAVREP010000023.1"/>
</dbReference>
<comment type="caution">
    <text evidence="1">The sequence shown here is derived from an EMBL/GenBank/DDBJ whole genome shotgun (WGS) entry which is preliminary data.</text>
</comment>
<sequence length="248" mass="26842">MRTIGIDLAVADLNTAAATITWHEHRATLDHPHTGCTDTELLRLLTNLTPGDQAGIDCPFGWPITFTRAVHAHAHLQPWPGRGLDHRSHYQAMRLRLTDQRVHRVSGVRPLSVSFDKLGAVAARWAYLADALAAAGTPVDRSGVTGRVVEVYPAASRTMWGLGKNRDMAVLLDAAPWLECSAQVRHAYEASEHAFDALIAALTARAAAVGLTALPEGEEAGFAREEGWIHLPEHGTLEALKDPGPVKD</sequence>
<dbReference type="Pfam" id="PF04250">
    <property type="entry name" value="DUF429"/>
    <property type="match status" value="1"/>
</dbReference>
<evidence type="ECO:0000313" key="1">
    <source>
        <dbReference type="EMBL" id="MDT0331470.1"/>
    </source>
</evidence>
<organism evidence="1 2">
    <name type="scientific">Nocardiopsis lambiniae</name>
    <dbReference type="NCBI Taxonomy" id="3075539"/>
    <lineage>
        <taxon>Bacteria</taxon>
        <taxon>Bacillati</taxon>
        <taxon>Actinomycetota</taxon>
        <taxon>Actinomycetes</taxon>
        <taxon>Streptosporangiales</taxon>
        <taxon>Nocardiopsidaceae</taxon>
        <taxon>Nocardiopsis</taxon>
    </lineage>
</organism>
<accession>A0ABU2MFJ3</accession>
<dbReference type="InterPro" id="IPR007362">
    <property type="entry name" value="DUF429"/>
</dbReference>
<dbReference type="EMBL" id="JAVREP010000023">
    <property type="protein sequence ID" value="MDT0331470.1"/>
    <property type="molecule type" value="Genomic_DNA"/>
</dbReference>
<gene>
    <name evidence="1" type="ORF">RM479_23915</name>
</gene>
<name>A0ABU2MFJ3_9ACTN</name>